<reference evidence="1 2" key="1">
    <citation type="submission" date="2019-05" db="EMBL/GenBank/DDBJ databases">
        <title>Another draft genome of Portunus trituberculatus and its Hox gene families provides insights of decapod evolution.</title>
        <authorList>
            <person name="Jeong J.-H."/>
            <person name="Song I."/>
            <person name="Kim S."/>
            <person name="Choi T."/>
            <person name="Kim D."/>
            <person name="Ryu S."/>
            <person name="Kim W."/>
        </authorList>
    </citation>
    <scope>NUCLEOTIDE SEQUENCE [LARGE SCALE GENOMIC DNA]</scope>
    <source>
        <tissue evidence="1">Muscle</tissue>
    </source>
</reference>
<keyword evidence="2" id="KW-1185">Reference proteome</keyword>
<proteinExistence type="predicted"/>
<gene>
    <name evidence="1" type="ORF">E2C01_074068</name>
</gene>
<evidence type="ECO:0000313" key="1">
    <source>
        <dbReference type="EMBL" id="MPC79539.1"/>
    </source>
</evidence>
<protein>
    <submittedName>
        <fullName evidence="1">Uncharacterized protein</fullName>
    </submittedName>
</protein>
<evidence type="ECO:0000313" key="2">
    <source>
        <dbReference type="Proteomes" id="UP000324222"/>
    </source>
</evidence>
<organism evidence="1 2">
    <name type="scientific">Portunus trituberculatus</name>
    <name type="common">Swimming crab</name>
    <name type="synonym">Neptunus trituberculatus</name>
    <dbReference type="NCBI Taxonomy" id="210409"/>
    <lineage>
        <taxon>Eukaryota</taxon>
        <taxon>Metazoa</taxon>
        <taxon>Ecdysozoa</taxon>
        <taxon>Arthropoda</taxon>
        <taxon>Crustacea</taxon>
        <taxon>Multicrustacea</taxon>
        <taxon>Malacostraca</taxon>
        <taxon>Eumalacostraca</taxon>
        <taxon>Eucarida</taxon>
        <taxon>Decapoda</taxon>
        <taxon>Pleocyemata</taxon>
        <taxon>Brachyura</taxon>
        <taxon>Eubrachyura</taxon>
        <taxon>Portunoidea</taxon>
        <taxon>Portunidae</taxon>
        <taxon>Portuninae</taxon>
        <taxon>Portunus</taxon>
    </lineage>
</organism>
<dbReference type="EMBL" id="VSRR010051396">
    <property type="protein sequence ID" value="MPC79539.1"/>
    <property type="molecule type" value="Genomic_DNA"/>
</dbReference>
<sequence length="137" mass="14477">MTPLQITLKNIQCLGHVATIFPPSLELGQWRVIPVTLLIFSYLPRIAVDLPQCDTLSLSFLPTPAPARINPSAQSTPIPVLFSPCGRGSDAGGWLESDSRLFSCSSSFAMRAGGSSALLPTRLKTSVAVRVVAASPG</sequence>
<dbReference type="Proteomes" id="UP000324222">
    <property type="component" value="Unassembled WGS sequence"/>
</dbReference>
<name>A0A5B7ICD7_PORTR</name>
<accession>A0A5B7ICD7</accession>
<dbReference type="AlphaFoldDB" id="A0A5B7ICD7"/>
<comment type="caution">
    <text evidence="1">The sequence shown here is derived from an EMBL/GenBank/DDBJ whole genome shotgun (WGS) entry which is preliminary data.</text>
</comment>